<dbReference type="SUPFAM" id="SSF55874">
    <property type="entry name" value="ATPase domain of HSP90 chaperone/DNA topoisomerase II/histidine kinase"/>
    <property type="match status" value="1"/>
</dbReference>
<dbReference type="Gene3D" id="1.10.287.130">
    <property type="match status" value="1"/>
</dbReference>
<evidence type="ECO:0000313" key="9">
    <source>
        <dbReference type="EMBL" id="BCN28915.1"/>
    </source>
</evidence>
<evidence type="ECO:0000256" key="7">
    <source>
        <dbReference type="SAM" id="Phobius"/>
    </source>
</evidence>
<reference evidence="9 10" key="1">
    <citation type="submission" date="2020-11" db="EMBL/GenBank/DDBJ databases">
        <title>Draft genome sequencing of a Lachnospiraceae strain isolated from anoxic soil subjected to BSD treatment.</title>
        <authorList>
            <person name="Uek A."/>
            <person name="Tonouchi A."/>
        </authorList>
    </citation>
    <scope>NUCLEOTIDE SEQUENCE [LARGE SCALE GENOMIC DNA]</scope>
    <source>
        <strain evidence="9 10">TB5</strain>
    </source>
</reference>
<name>A0A7R7EGR8_9FIRM</name>
<dbReference type="Pfam" id="PF00512">
    <property type="entry name" value="HisKA"/>
    <property type="match status" value="1"/>
</dbReference>
<organism evidence="9 10">
    <name type="scientific">Anaeromicropila herbilytica</name>
    <dbReference type="NCBI Taxonomy" id="2785025"/>
    <lineage>
        <taxon>Bacteria</taxon>
        <taxon>Bacillati</taxon>
        <taxon>Bacillota</taxon>
        <taxon>Clostridia</taxon>
        <taxon>Lachnospirales</taxon>
        <taxon>Lachnospiraceae</taxon>
        <taxon>Anaeromicropila</taxon>
    </lineage>
</organism>
<evidence type="ECO:0000259" key="8">
    <source>
        <dbReference type="PROSITE" id="PS50109"/>
    </source>
</evidence>
<dbReference type="SUPFAM" id="SSF47384">
    <property type="entry name" value="Homodimeric domain of signal transducing histidine kinase"/>
    <property type="match status" value="1"/>
</dbReference>
<dbReference type="PROSITE" id="PS50109">
    <property type="entry name" value="HIS_KIN"/>
    <property type="match status" value="1"/>
</dbReference>
<dbReference type="PRINTS" id="PR00344">
    <property type="entry name" value="BCTRLSENSOR"/>
</dbReference>
<evidence type="ECO:0000313" key="10">
    <source>
        <dbReference type="Proteomes" id="UP000595897"/>
    </source>
</evidence>
<keyword evidence="4" id="KW-0808">Transferase</keyword>
<dbReference type="Gene3D" id="3.30.565.10">
    <property type="entry name" value="Histidine kinase-like ATPase, C-terminal domain"/>
    <property type="match status" value="1"/>
</dbReference>
<dbReference type="AlphaFoldDB" id="A0A7R7EGR8"/>
<dbReference type="CDD" id="cd00075">
    <property type="entry name" value="HATPase"/>
    <property type="match status" value="1"/>
</dbReference>
<feature type="domain" description="Histidine kinase" evidence="8">
    <location>
        <begin position="97"/>
        <end position="322"/>
    </location>
</feature>
<dbReference type="GO" id="GO:0000155">
    <property type="term" value="F:phosphorelay sensor kinase activity"/>
    <property type="evidence" value="ECO:0007669"/>
    <property type="project" value="InterPro"/>
</dbReference>
<keyword evidence="6" id="KW-0902">Two-component regulatory system</keyword>
<evidence type="ECO:0000256" key="1">
    <source>
        <dbReference type="ARBA" id="ARBA00000085"/>
    </source>
</evidence>
<dbReference type="RefSeq" id="WP_271714218.1">
    <property type="nucleotide sequence ID" value="NZ_AP024169.1"/>
</dbReference>
<dbReference type="InterPro" id="IPR003661">
    <property type="entry name" value="HisK_dim/P_dom"/>
</dbReference>
<keyword evidence="7" id="KW-0812">Transmembrane</keyword>
<evidence type="ECO:0000256" key="3">
    <source>
        <dbReference type="ARBA" id="ARBA00022553"/>
    </source>
</evidence>
<comment type="catalytic activity">
    <reaction evidence="1">
        <text>ATP + protein L-histidine = ADP + protein N-phospho-L-histidine.</text>
        <dbReference type="EC" id="2.7.13.3"/>
    </reaction>
</comment>
<dbReference type="Proteomes" id="UP000595897">
    <property type="component" value="Chromosome"/>
</dbReference>
<evidence type="ECO:0000256" key="6">
    <source>
        <dbReference type="ARBA" id="ARBA00023012"/>
    </source>
</evidence>
<protein>
    <recommendedName>
        <fullName evidence="2">histidine kinase</fullName>
        <ecNumber evidence="2">2.7.13.3</ecNumber>
    </recommendedName>
</protein>
<keyword evidence="3" id="KW-0597">Phosphoprotein</keyword>
<evidence type="ECO:0000256" key="5">
    <source>
        <dbReference type="ARBA" id="ARBA00022777"/>
    </source>
</evidence>
<gene>
    <name evidence="9" type="ORF">bsdtb5_02100</name>
</gene>
<dbReference type="PANTHER" id="PTHR43711">
    <property type="entry name" value="TWO-COMPONENT HISTIDINE KINASE"/>
    <property type="match status" value="1"/>
</dbReference>
<dbReference type="InterPro" id="IPR003594">
    <property type="entry name" value="HATPase_dom"/>
</dbReference>
<dbReference type="KEGG" id="ahb:bsdtb5_02100"/>
<sequence length="322" mass="36338">MIGKNTYVIVVMAVIILILMLVIIGQFIYNTKRKKKSMMQIQEMIDSAMDGSFEQRHFDETRLSSIENSMWRFLKDSRLSSTTLAEQKKKIQTLISDISHQTVTPIANIMLYSELLEEKQKKIKVQSFQPDGNIDDETTLDEIAAIREQTSKLDFLIQSLVKLSRLENGIITVNVKKDKIQSVLTAIESQMSAKANQKRIEFLVANSEETAVFDAKWTVEALVNIVDNALKYTPAGGQVSVSVEPYTIFLKIDISDNGIGIAEEEQAKIFTRFYRSIQVSDSEGVGVGLYLAREVISAQKGYIKVQSKINEGTTFSVFLLRE</sequence>
<dbReference type="SMART" id="SM00387">
    <property type="entry name" value="HATPase_c"/>
    <property type="match status" value="1"/>
</dbReference>
<keyword evidence="7" id="KW-1133">Transmembrane helix</keyword>
<evidence type="ECO:0000256" key="2">
    <source>
        <dbReference type="ARBA" id="ARBA00012438"/>
    </source>
</evidence>
<dbReference type="SMART" id="SM00388">
    <property type="entry name" value="HisKA"/>
    <property type="match status" value="1"/>
</dbReference>
<evidence type="ECO:0000256" key="4">
    <source>
        <dbReference type="ARBA" id="ARBA00022679"/>
    </source>
</evidence>
<dbReference type="Pfam" id="PF02518">
    <property type="entry name" value="HATPase_c"/>
    <property type="match status" value="1"/>
</dbReference>
<dbReference type="InterPro" id="IPR036890">
    <property type="entry name" value="HATPase_C_sf"/>
</dbReference>
<dbReference type="PANTHER" id="PTHR43711:SF26">
    <property type="entry name" value="SENSOR HISTIDINE KINASE RCSC"/>
    <property type="match status" value="1"/>
</dbReference>
<dbReference type="InterPro" id="IPR004358">
    <property type="entry name" value="Sig_transdc_His_kin-like_C"/>
</dbReference>
<accession>A0A7R7EGR8</accession>
<keyword evidence="7" id="KW-0472">Membrane</keyword>
<dbReference type="InterPro" id="IPR005467">
    <property type="entry name" value="His_kinase_dom"/>
</dbReference>
<keyword evidence="10" id="KW-1185">Reference proteome</keyword>
<keyword evidence="5 9" id="KW-0418">Kinase</keyword>
<feature type="transmembrane region" description="Helical" evidence="7">
    <location>
        <begin position="6"/>
        <end position="29"/>
    </location>
</feature>
<dbReference type="CDD" id="cd00082">
    <property type="entry name" value="HisKA"/>
    <property type="match status" value="1"/>
</dbReference>
<proteinExistence type="predicted"/>
<dbReference type="InterPro" id="IPR050736">
    <property type="entry name" value="Sensor_HK_Regulatory"/>
</dbReference>
<dbReference type="EMBL" id="AP024169">
    <property type="protein sequence ID" value="BCN28915.1"/>
    <property type="molecule type" value="Genomic_DNA"/>
</dbReference>
<dbReference type="EC" id="2.7.13.3" evidence="2"/>
<dbReference type="InterPro" id="IPR036097">
    <property type="entry name" value="HisK_dim/P_sf"/>
</dbReference>